<proteinExistence type="predicted"/>
<accession>A0A9D3UK32</accession>
<feature type="non-terminal residue" evidence="1">
    <location>
        <position position="1"/>
    </location>
</feature>
<name>A0A9D3UK32_9ROSI</name>
<dbReference type="AlphaFoldDB" id="A0A9D3UK32"/>
<reference evidence="1 2" key="1">
    <citation type="journal article" date="2021" name="Plant Biotechnol. J.">
        <title>Multi-omics assisted identification of the key and species-specific regulatory components of drought-tolerant mechanisms in Gossypium stocksii.</title>
        <authorList>
            <person name="Yu D."/>
            <person name="Ke L."/>
            <person name="Zhang D."/>
            <person name="Wu Y."/>
            <person name="Sun Y."/>
            <person name="Mei J."/>
            <person name="Sun J."/>
            <person name="Sun Y."/>
        </authorList>
    </citation>
    <scope>NUCLEOTIDE SEQUENCE [LARGE SCALE GENOMIC DNA]</scope>
    <source>
        <strain evidence="2">cv. E1</strain>
        <tissue evidence="1">Leaf</tissue>
    </source>
</reference>
<organism evidence="1 2">
    <name type="scientific">Gossypium stocksii</name>
    <dbReference type="NCBI Taxonomy" id="47602"/>
    <lineage>
        <taxon>Eukaryota</taxon>
        <taxon>Viridiplantae</taxon>
        <taxon>Streptophyta</taxon>
        <taxon>Embryophyta</taxon>
        <taxon>Tracheophyta</taxon>
        <taxon>Spermatophyta</taxon>
        <taxon>Magnoliopsida</taxon>
        <taxon>eudicotyledons</taxon>
        <taxon>Gunneridae</taxon>
        <taxon>Pentapetalae</taxon>
        <taxon>rosids</taxon>
        <taxon>malvids</taxon>
        <taxon>Malvales</taxon>
        <taxon>Malvaceae</taxon>
        <taxon>Malvoideae</taxon>
        <taxon>Gossypium</taxon>
    </lineage>
</organism>
<evidence type="ECO:0000313" key="2">
    <source>
        <dbReference type="Proteomes" id="UP000828251"/>
    </source>
</evidence>
<gene>
    <name evidence="1" type="ORF">J1N35_037411</name>
</gene>
<evidence type="ECO:0000313" key="1">
    <source>
        <dbReference type="EMBL" id="KAH1046627.1"/>
    </source>
</evidence>
<comment type="caution">
    <text evidence="1">The sequence shown here is derived from an EMBL/GenBank/DDBJ whole genome shotgun (WGS) entry which is preliminary data.</text>
</comment>
<dbReference type="Proteomes" id="UP000828251">
    <property type="component" value="Unassembled WGS sequence"/>
</dbReference>
<dbReference type="EMBL" id="JAIQCV010000011">
    <property type="protein sequence ID" value="KAH1046627.1"/>
    <property type="molecule type" value="Genomic_DNA"/>
</dbReference>
<keyword evidence="2" id="KW-1185">Reference proteome</keyword>
<protein>
    <submittedName>
        <fullName evidence="1">Uncharacterized protein</fullName>
    </submittedName>
</protein>
<feature type="non-terminal residue" evidence="1">
    <location>
        <position position="53"/>
    </location>
</feature>
<sequence length="53" mass="6179">ILNKSVDELIYFLAIIEEVPTEEVDDFVSFSFNDEGKARVNKASRDMEVKWLK</sequence>